<accession>A0A9P9ALI3</accession>
<feature type="domain" description="F-box" evidence="1">
    <location>
        <begin position="10"/>
        <end position="49"/>
    </location>
</feature>
<organism evidence="2 3">
    <name type="scientific">Thelonectria olida</name>
    <dbReference type="NCBI Taxonomy" id="1576542"/>
    <lineage>
        <taxon>Eukaryota</taxon>
        <taxon>Fungi</taxon>
        <taxon>Dikarya</taxon>
        <taxon>Ascomycota</taxon>
        <taxon>Pezizomycotina</taxon>
        <taxon>Sordariomycetes</taxon>
        <taxon>Hypocreomycetidae</taxon>
        <taxon>Hypocreales</taxon>
        <taxon>Nectriaceae</taxon>
        <taxon>Thelonectria</taxon>
    </lineage>
</organism>
<keyword evidence="3" id="KW-1185">Reference proteome</keyword>
<evidence type="ECO:0000313" key="3">
    <source>
        <dbReference type="Proteomes" id="UP000777438"/>
    </source>
</evidence>
<protein>
    <recommendedName>
        <fullName evidence="1">F-box domain-containing protein</fullName>
    </recommendedName>
</protein>
<proteinExistence type="predicted"/>
<comment type="caution">
    <text evidence="2">The sequence shown here is derived from an EMBL/GenBank/DDBJ whole genome shotgun (WGS) entry which is preliminary data.</text>
</comment>
<dbReference type="EMBL" id="JAGPYM010000024">
    <property type="protein sequence ID" value="KAH6881097.1"/>
    <property type="molecule type" value="Genomic_DNA"/>
</dbReference>
<evidence type="ECO:0000259" key="1">
    <source>
        <dbReference type="SMART" id="SM00256"/>
    </source>
</evidence>
<dbReference type="OrthoDB" id="3800738at2759"/>
<dbReference type="InterPro" id="IPR036047">
    <property type="entry name" value="F-box-like_dom_sf"/>
</dbReference>
<dbReference type="SUPFAM" id="SSF81383">
    <property type="entry name" value="F-box domain"/>
    <property type="match status" value="1"/>
</dbReference>
<dbReference type="AlphaFoldDB" id="A0A9P9ALI3"/>
<dbReference type="InterPro" id="IPR001810">
    <property type="entry name" value="F-box_dom"/>
</dbReference>
<dbReference type="Pfam" id="PF12937">
    <property type="entry name" value="F-box-like"/>
    <property type="match status" value="1"/>
</dbReference>
<name>A0A9P9ALI3_9HYPO</name>
<sequence length="185" mass="21302">MSSKEAVFSIPEFLGMILLNLDPHTLLTSARVCRHWRHIINDTPSLQEKHINSFLQALRLPTSDNMRLSTEDLRRRILIAQLPARTLAIYREYDYFPTSHYCNVEVKTYGAGFYMGEYYDILAGSLGSQDSLVSVTWTNDKTLQKDPRVRCDPEAYYPDNWQESIDIISRSGANHVVMLLAKDKD</sequence>
<evidence type="ECO:0000313" key="2">
    <source>
        <dbReference type="EMBL" id="KAH6881097.1"/>
    </source>
</evidence>
<dbReference type="CDD" id="cd09917">
    <property type="entry name" value="F-box_SF"/>
    <property type="match status" value="1"/>
</dbReference>
<reference evidence="2 3" key="1">
    <citation type="journal article" date="2021" name="Nat. Commun.">
        <title>Genetic determinants of endophytism in the Arabidopsis root mycobiome.</title>
        <authorList>
            <person name="Mesny F."/>
            <person name="Miyauchi S."/>
            <person name="Thiergart T."/>
            <person name="Pickel B."/>
            <person name="Atanasova L."/>
            <person name="Karlsson M."/>
            <person name="Huettel B."/>
            <person name="Barry K.W."/>
            <person name="Haridas S."/>
            <person name="Chen C."/>
            <person name="Bauer D."/>
            <person name="Andreopoulos W."/>
            <person name="Pangilinan J."/>
            <person name="LaButti K."/>
            <person name="Riley R."/>
            <person name="Lipzen A."/>
            <person name="Clum A."/>
            <person name="Drula E."/>
            <person name="Henrissat B."/>
            <person name="Kohler A."/>
            <person name="Grigoriev I.V."/>
            <person name="Martin F.M."/>
            <person name="Hacquard S."/>
        </authorList>
    </citation>
    <scope>NUCLEOTIDE SEQUENCE [LARGE SCALE GENOMIC DNA]</scope>
    <source>
        <strain evidence="2 3">MPI-CAGE-CH-0241</strain>
    </source>
</reference>
<dbReference type="SMART" id="SM00256">
    <property type="entry name" value="FBOX"/>
    <property type="match status" value="1"/>
</dbReference>
<gene>
    <name evidence="2" type="ORF">B0T10DRAFT_494804</name>
</gene>
<dbReference type="Proteomes" id="UP000777438">
    <property type="component" value="Unassembled WGS sequence"/>
</dbReference>
<dbReference type="Gene3D" id="1.20.1280.50">
    <property type="match status" value="1"/>
</dbReference>